<keyword evidence="1" id="KW-0732">Signal</keyword>
<dbReference type="Proteomes" id="UP001346869">
    <property type="component" value="Unassembled WGS sequence"/>
</dbReference>
<evidence type="ECO:0008006" key="4">
    <source>
        <dbReference type="Google" id="ProtNLM"/>
    </source>
</evidence>
<dbReference type="AlphaFoldDB" id="A0AAN7XEF8"/>
<protein>
    <recommendedName>
        <fullName evidence="4">Secreted protein</fullName>
    </recommendedName>
</protein>
<evidence type="ECO:0000256" key="1">
    <source>
        <dbReference type="SAM" id="SignalP"/>
    </source>
</evidence>
<comment type="caution">
    <text evidence="2">The sequence shown here is derived from an EMBL/GenBank/DDBJ whole genome shotgun (WGS) entry which is preliminary data.</text>
</comment>
<gene>
    <name evidence="2" type="ORF">PBY51_020920</name>
</gene>
<reference evidence="2 3" key="1">
    <citation type="journal article" date="2023" name="Genes (Basel)">
        <title>Chromosome-Level Genome Assembly and Circadian Gene Repertoire of the Patagonia Blennie Eleginops maclovinus-The Closest Ancestral Proxy of Antarctic Cryonotothenioids.</title>
        <authorList>
            <person name="Cheng C.C."/>
            <person name="Rivera-Colon A.G."/>
            <person name="Minhas B.F."/>
            <person name="Wilson L."/>
            <person name="Rayamajhi N."/>
            <person name="Vargas-Chacoff L."/>
            <person name="Catchen J.M."/>
        </authorList>
    </citation>
    <scope>NUCLEOTIDE SEQUENCE [LARGE SCALE GENOMIC DNA]</scope>
    <source>
        <strain evidence="2">JMC-PN-2008</strain>
    </source>
</reference>
<keyword evidence="3" id="KW-1185">Reference proteome</keyword>
<reference evidence="2 3" key="2">
    <citation type="journal article" date="2023" name="Mol. Biol. Evol.">
        <title>Genomics of Secondarily Temperate Adaptation in the Only Non-Antarctic Icefish.</title>
        <authorList>
            <person name="Rivera-Colon A.G."/>
            <person name="Rayamajhi N."/>
            <person name="Minhas B.F."/>
            <person name="Madrigal G."/>
            <person name="Bilyk K.T."/>
            <person name="Yoon V."/>
            <person name="Hune M."/>
            <person name="Gregory S."/>
            <person name="Cheng C.H.C."/>
            <person name="Catchen J.M."/>
        </authorList>
    </citation>
    <scope>NUCLEOTIDE SEQUENCE [LARGE SCALE GENOMIC DNA]</scope>
    <source>
        <strain evidence="2">JMC-PN-2008</strain>
    </source>
</reference>
<feature type="signal peptide" evidence="1">
    <location>
        <begin position="1"/>
        <end position="18"/>
    </location>
</feature>
<dbReference type="EMBL" id="JAUZQC010000014">
    <property type="protein sequence ID" value="KAK5859357.1"/>
    <property type="molecule type" value="Genomic_DNA"/>
</dbReference>
<evidence type="ECO:0000313" key="3">
    <source>
        <dbReference type="Proteomes" id="UP001346869"/>
    </source>
</evidence>
<name>A0AAN7XEF8_ELEMC</name>
<feature type="chain" id="PRO_5043047135" description="Secreted protein" evidence="1">
    <location>
        <begin position="19"/>
        <end position="75"/>
    </location>
</feature>
<evidence type="ECO:0000313" key="2">
    <source>
        <dbReference type="EMBL" id="KAK5859357.1"/>
    </source>
</evidence>
<accession>A0AAN7XEF8</accession>
<sequence length="75" mass="8595">MVQMCVSVLLPLTPGTAGLVSYHPMRYKKCKPNFRLLHLTQEEGRRNGFKQVWSRVTQTVTNQEESCPSKVRSLC</sequence>
<proteinExistence type="predicted"/>
<organism evidence="2 3">
    <name type="scientific">Eleginops maclovinus</name>
    <name type="common">Patagonian blennie</name>
    <name type="synonym">Eleginus maclovinus</name>
    <dbReference type="NCBI Taxonomy" id="56733"/>
    <lineage>
        <taxon>Eukaryota</taxon>
        <taxon>Metazoa</taxon>
        <taxon>Chordata</taxon>
        <taxon>Craniata</taxon>
        <taxon>Vertebrata</taxon>
        <taxon>Euteleostomi</taxon>
        <taxon>Actinopterygii</taxon>
        <taxon>Neopterygii</taxon>
        <taxon>Teleostei</taxon>
        <taxon>Neoteleostei</taxon>
        <taxon>Acanthomorphata</taxon>
        <taxon>Eupercaria</taxon>
        <taxon>Perciformes</taxon>
        <taxon>Notothenioidei</taxon>
        <taxon>Eleginopidae</taxon>
        <taxon>Eleginops</taxon>
    </lineage>
</organism>